<reference evidence="1" key="1">
    <citation type="submission" date="2020-05" db="EMBL/GenBank/DDBJ databases">
        <authorList>
            <person name="Chiriac C."/>
            <person name="Salcher M."/>
            <person name="Ghai R."/>
            <person name="Kavagutti S V."/>
        </authorList>
    </citation>
    <scope>NUCLEOTIDE SEQUENCE</scope>
</reference>
<accession>A0A6J5QXQ4</accession>
<proteinExistence type="predicted"/>
<sequence>MSELLGGIHVEIGARLQGLETGLKRAAEQSQSTANKIEGIFSGMSSTLGALGLQVGILGIGGAAIKLA</sequence>
<feature type="non-terminal residue" evidence="1">
    <location>
        <position position="68"/>
    </location>
</feature>
<protein>
    <submittedName>
        <fullName evidence="1">Uncharacterized protein</fullName>
    </submittedName>
</protein>
<evidence type="ECO:0000313" key="1">
    <source>
        <dbReference type="EMBL" id="CAB4184414.1"/>
    </source>
</evidence>
<dbReference type="EMBL" id="LR797061">
    <property type="protein sequence ID" value="CAB4184414.1"/>
    <property type="molecule type" value="Genomic_DNA"/>
</dbReference>
<name>A0A6J5QXQ4_9CAUD</name>
<gene>
    <name evidence="1" type="ORF">UFOVP1122_1</name>
</gene>
<organism evidence="1">
    <name type="scientific">uncultured Caudovirales phage</name>
    <dbReference type="NCBI Taxonomy" id="2100421"/>
    <lineage>
        <taxon>Viruses</taxon>
        <taxon>Duplodnaviria</taxon>
        <taxon>Heunggongvirae</taxon>
        <taxon>Uroviricota</taxon>
        <taxon>Caudoviricetes</taxon>
        <taxon>Peduoviridae</taxon>
        <taxon>Maltschvirus</taxon>
        <taxon>Maltschvirus maltsch</taxon>
    </lineage>
</organism>